<evidence type="ECO:0000313" key="2">
    <source>
        <dbReference type="EMBL" id="CAF4443768.1"/>
    </source>
</evidence>
<comment type="caution">
    <text evidence="2">The sequence shown here is derived from an EMBL/GenBank/DDBJ whole genome shotgun (WGS) entry which is preliminary data.</text>
</comment>
<reference evidence="2" key="1">
    <citation type="submission" date="2021-02" db="EMBL/GenBank/DDBJ databases">
        <authorList>
            <person name="Nowell W R."/>
        </authorList>
    </citation>
    <scope>NUCLEOTIDE SEQUENCE</scope>
</reference>
<protein>
    <submittedName>
        <fullName evidence="2">Uncharacterized protein</fullName>
    </submittedName>
</protein>
<evidence type="ECO:0000256" key="1">
    <source>
        <dbReference type="SAM" id="MobiDB-lite"/>
    </source>
</evidence>
<dbReference type="Proteomes" id="UP000663868">
    <property type="component" value="Unassembled WGS sequence"/>
</dbReference>
<name>A0A820RWW9_9BILA</name>
<organism evidence="2 3">
    <name type="scientific">Adineta steineri</name>
    <dbReference type="NCBI Taxonomy" id="433720"/>
    <lineage>
        <taxon>Eukaryota</taxon>
        <taxon>Metazoa</taxon>
        <taxon>Spiralia</taxon>
        <taxon>Gnathifera</taxon>
        <taxon>Rotifera</taxon>
        <taxon>Eurotatoria</taxon>
        <taxon>Bdelloidea</taxon>
        <taxon>Adinetida</taxon>
        <taxon>Adinetidae</taxon>
        <taxon>Adineta</taxon>
    </lineage>
</organism>
<feature type="non-terminal residue" evidence="2">
    <location>
        <position position="73"/>
    </location>
</feature>
<gene>
    <name evidence="2" type="ORF">KXQ929_LOCUS53547</name>
</gene>
<feature type="region of interest" description="Disordered" evidence="1">
    <location>
        <begin position="22"/>
        <end position="73"/>
    </location>
</feature>
<sequence>MLSNQPRSVTQSLRGLTTVTRTLYDPNAPTPKTPPAAHIQPITTIKVAPNPSPPPPPPSLPTNTQQQMQEFYQ</sequence>
<proteinExistence type="predicted"/>
<evidence type="ECO:0000313" key="3">
    <source>
        <dbReference type="Proteomes" id="UP000663868"/>
    </source>
</evidence>
<accession>A0A820RWW9</accession>
<dbReference type="EMBL" id="CAJOBB010030447">
    <property type="protein sequence ID" value="CAF4443768.1"/>
    <property type="molecule type" value="Genomic_DNA"/>
</dbReference>
<dbReference type="AlphaFoldDB" id="A0A820RWW9"/>
<feature type="compositionally biased region" description="Pro residues" evidence="1">
    <location>
        <begin position="50"/>
        <end position="60"/>
    </location>
</feature>